<evidence type="ECO:0000313" key="1">
    <source>
        <dbReference type="EMBL" id="KAK9501784.1"/>
    </source>
</evidence>
<protein>
    <submittedName>
        <fullName evidence="1">Uncharacterized protein</fullName>
    </submittedName>
</protein>
<name>A0AAW1CT52_9HEMI</name>
<organism evidence="1 2">
    <name type="scientific">Rhynocoris fuscipes</name>
    <dbReference type="NCBI Taxonomy" id="488301"/>
    <lineage>
        <taxon>Eukaryota</taxon>
        <taxon>Metazoa</taxon>
        <taxon>Ecdysozoa</taxon>
        <taxon>Arthropoda</taxon>
        <taxon>Hexapoda</taxon>
        <taxon>Insecta</taxon>
        <taxon>Pterygota</taxon>
        <taxon>Neoptera</taxon>
        <taxon>Paraneoptera</taxon>
        <taxon>Hemiptera</taxon>
        <taxon>Heteroptera</taxon>
        <taxon>Panheteroptera</taxon>
        <taxon>Cimicomorpha</taxon>
        <taxon>Reduviidae</taxon>
        <taxon>Harpactorinae</taxon>
        <taxon>Harpactorini</taxon>
        <taxon>Rhynocoris</taxon>
    </lineage>
</organism>
<gene>
    <name evidence="1" type="ORF">O3M35_012455</name>
</gene>
<proteinExistence type="predicted"/>
<keyword evidence="2" id="KW-1185">Reference proteome</keyword>
<dbReference type="Proteomes" id="UP001461498">
    <property type="component" value="Unassembled WGS sequence"/>
</dbReference>
<evidence type="ECO:0000313" key="2">
    <source>
        <dbReference type="Proteomes" id="UP001461498"/>
    </source>
</evidence>
<accession>A0AAW1CT52</accession>
<comment type="caution">
    <text evidence="1">The sequence shown here is derived from an EMBL/GenBank/DDBJ whole genome shotgun (WGS) entry which is preliminary data.</text>
</comment>
<dbReference type="AlphaFoldDB" id="A0AAW1CT52"/>
<reference evidence="1 2" key="1">
    <citation type="submission" date="2022-12" db="EMBL/GenBank/DDBJ databases">
        <title>Chromosome-level genome assembly of true bugs.</title>
        <authorList>
            <person name="Ma L."/>
            <person name="Li H."/>
        </authorList>
    </citation>
    <scope>NUCLEOTIDE SEQUENCE [LARGE SCALE GENOMIC DNA]</scope>
    <source>
        <strain evidence="1">Lab_2022b</strain>
    </source>
</reference>
<sequence>MFQLSVSGVSKSVMNRELELLTRDKQNDMSSESIMENNNISNNRIRQLANAYDELMRQQNMAVQPSSVQQSMEKRAAKCK</sequence>
<dbReference type="EMBL" id="JAPXFL010000009">
    <property type="protein sequence ID" value="KAK9501784.1"/>
    <property type="molecule type" value="Genomic_DNA"/>
</dbReference>